<evidence type="ECO:0000256" key="1">
    <source>
        <dbReference type="SAM" id="MobiDB-lite"/>
    </source>
</evidence>
<name>A0AAV5UXJ7_9BILA</name>
<evidence type="ECO:0000313" key="2">
    <source>
        <dbReference type="EMBL" id="GMT12001.1"/>
    </source>
</evidence>
<feature type="compositionally biased region" description="Polar residues" evidence="1">
    <location>
        <begin position="1"/>
        <end position="14"/>
    </location>
</feature>
<feature type="compositionally biased region" description="Low complexity" evidence="1">
    <location>
        <begin position="15"/>
        <end position="28"/>
    </location>
</feature>
<accession>A0AAV5UXJ7</accession>
<keyword evidence="3" id="KW-1185">Reference proteome</keyword>
<reference evidence="2" key="1">
    <citation type="submission" date="2023-10" db="EMBL/GenBank/DDBJ databases">
        <title>Genome assembly of Pristionchus species.</title>
        <authorList>
            <person name="Yoshida K."/>
            <person name="Sommer R.J."/>
        </authorList>
    </citation>
    <scope>NUCLEOTIDE SEQUENCE</scope>
    <source>
        <strain evidence="2">RS5133</strain>
    </source>
</reference>
<dbReference type="AlphaFoldDB" id="A0AAV5UXJ7"/>
<comment type="caution">
    <text evidence="2">The sequence shown here is derived from an EMBL/GenBank/DDBJ whole genome shotgun (WGS) entry which is preliminary data.</text>
</comment>
<evidence type="ECO:0000313" key="3">
    <source>
        <dbReference type="Proteomes" id="UP001432322"/>
    </source>
</evidence>
<dbReference type="Proteomes" id="UP001432322">
    <property type="component" value="Unassembled WGS sequence"/>
</dbReference>
<protein>
    <submittedName>
        <fullName evidence="2">Uncharacterized protein</fullName>
    </submittedName>
</protein>
<gene>
    <name evidence="2" type="ORF">PFISCL1PPCAC_3298</name>
</gene>
<sequence>MMNATSATPMSPNNGSVTSTSSGRGTSVEPTMGEIETAHTKVEETSETSTSFPAMTTTTMPTSKQGTTSKPKKVALVTSFDLSGKTVTVHEGHSAVEAGMSQPEWPQTKIVSVYVVKNCNLQLTDMDGKIATYHPTTEGTVEYPIEGIRDASGSCN</sequence>
<proteinExistence type="predicted"/>
<organism evidence="2 3">
    <name type="scientific">Pristionchus fissidentatus</name>
    <dbReference type="NCBI Taxonomy" id="1538716"/>
    <lineage>
        <taxon>Eukaryota</taxon>
        <taxon>Metazoa</taxon>
        <taxon>Ecdysozoa</taxon>
        <taxon>Nematoda</taxon>
        <taxon>Chromadorea</taxon>
        <taxon>Rhabditida</taxon>
        <taxon>Rhabditina</taxon>
        <taxon>Diplogasteromorpha</taxon>
        <taxon>Diplogasteroidea</taxon>
        <taxon>Neodiplogasteridae</taxon>
        <taxon>Pristionchus</taxon>
    </lineage>
</organism>
<feature type="compositionally biased region" description="Low complexity" evidence="1">
    <location>
        <begin position="47"/>
        <end position="69"/>
    </location>
</feature>
<dbReference type="EMBL" id="BTSY01000001">
    <property type="protein sequence ID" value="GMT12001.1"/>
    <property type="molecule type" value="Genomic_DNA"/>
</dbReference>
<feature type="region of interest" description="Disordered" evidence="1">
    <location>
        <begin position="1"/>
        <end position="72"/>
    </location>
</feature>